<accession>A0A6J4R4V2</accession>
<feature type="compositionally biased region" description="Low complexity" evidence="1">
    <location>
        <begin position="239"/>
        <end position="248"/>
    </location>
</feature>
<feature type="compositionally biased region" description="Basic residues" evidence="1">
    <location>
        <begin position="194"/>
        <end position="208"/>
    </location>
</feature>
<proteinExistence type="predicted"/>
<organism evidence="2">
    <name type="scientific">uncultured Solirubrobacteraceae bacterium</name>
    <dbReference type="NCBI Taxonomy" id="1162706"/>
    <lineage>
        <taxon>Bacteria</taxon>
        <taxon>Bacillati</taxon>
        <taxon>Actinomycetota</taxon>
        <taxon>Thermoleophilia</taxon>
        <taxon>Solirubrobacterales</taxon>
        <taxon>Solirubrobacteraceae</taxon>
        <taxon>environmental samples</taxon>
    </lineage>
</organism>
<evidence type="ECO:0000256" key="1">
    <source>
        <dbReference type="SAM" id="MobiDB-lite"/>
    </source>
</evidence>
<name>A0A6J4R4V2_9ACTN</name>
<sequence length="339" mass="36997">ARRIPHPQASPRRAVRAARAAPLRAHRVLLPDARLAVRGRRRRAGHHGARVARLRALRRALRPAVVALPDRHQRLLRHARGTRAPRPADGPRSGRRGRSGGSARVAGDDLDRADARCAGGLRRRRSGRGRAGAREHPPRLRGRPAASAAAAAGGADPLRGAALEGQRGGGAARHERRLGQQRPAAGPRDARRPRCERHSRRAAARRGAARPARPLRGGVRALRHGRADRADPRGRDPVDAAVRPVAARPRPHPRLVGRSWRRLPRLAGHPHAGRQRRPGLRAVQAERVGLRLRPVGAAGARDRRRPDRRVHLLPGHRHGVSAVRPAAAPRRRRAAPDEL</sequence>
<feature type="compositionally biased region" description="Basic and acidic residues" evidence="1">
    <location>
        <begin position="225"/>
        <end position="238"/>
    </location>
</feature>
<feature type="compositionally biased region" description="Low complexity" evidence="1">
    <location>
        <begin position="143"/>
        <end position="163"/>
    </location>
</feature>
<feature type="compositionally biased region" description="Basic residues" evidence="1">
    <location>
        <begin position="74"/>
        <end position="83"/>
    </location>
</feature>
<evidence type="ECO:0000313" key="2">
    <source>
        <dbReference type="EMBL" id="CAA9461516.1"/>
    </source>
</evidence>
<feature type="non-terminal residue" evidence="2">
    <location>
        <position position="339"/>
    </location>
</feature>
<feature type="compositionally biased region" description="Basic and acidic residues" evidence="1">
    <location>
        <begin position="106"/>
        <end position="115"/>
    </location>
</feature>
<reference evidence="2" key="1">
    <citation type="submission" date="2020-02" db="EMBL/GenBank/DDBJ databases">
        <authorList>
            <person name="Meier V. D."/>
        </authorList>
    </citation>
    <scope>NUCLEOTIDE SEQUENCE</scope>
    <source>
        <strain evidence="2">AVDCRST_MAG38</strain>
    </source>
</reference>
<feature type="non-terminal residue" evidence="2">
    <location>
        <position position="1"/>
    </location>
</feature>
<dbReference type="AlphaFoldDB" id="A0A6J4R4V2"/>
<feature type="region of interest" description="Disordered" evidence="1">
    <location>
        <begin position="294"/>
        <end position="339"/>
    </location>
</feature>
<gene>
    <name evidence="2" type="ORF">AVDCRST_MAG38-117</name>
</gene>
<feature type="compositionally biased region" description="Low complexity" evidence="1">
    <location>
        <begin position="209"/>
        <end position="220"/>
    </location>
</feature>
<protein>
    <submittedName>
        <fullName evidence="2">RNA polymerase sigma factor</fullName>
    </submittedName>
</protein>
<dbReference type="EMBL" id="CADCVJ010000008">
    <property type="protein sequence ID" value="CAA9461516.1"/>
    <property type="molecule type" value="Genomic_DNA"/>
</dbReference>
<feature type="region of interest" description="Disordered" evidence="1">
    <location>
        <begin position="72"/>
        <end position="255"/>
    </location>
</feature>